<dbReference type="PANTHER" id="PTHR12205">
    <property type="entry name" value="CENTROMERE/KINETOCHORE PROTEIN ZW10"/>
    <property type="match status" value="1"/>
</dbReference>
<comment type="caution">
    <text evidence="16">The sequence shown here is derived from an EMBL/GenBank/DDBJ whole genome shotgun (WGS) entry which is preliminary data.</text>
</comment>
<feature type="domain" description="Centromere/kinetochore protein zw10 N-terminal" evidence="12">
    <location>
        <begin position="42"/>
        <end position="132"/>
    </location>
</feature>
<feature type="domain" description="Centromere/kinetochore protein zw10 middle" evidence="13">
    <location>
        <begin position="179"/>
        <end position="429"/>
    </location>
</feature>
<keyword evidence="17" id="KW-1185">Reference proteome</keyword>
<evidence type="ECO:0000256" key="11">
    <source>
        <dbReference type="SAM" id="Coils"/>
    </source>
</evidence>
<dbReference type="Proteomes" id="UP001370490">
    <property type="component" value="Unassembled WGS sequence"/>
</dbReference>
<feature type="domain" description="ZW10 C-terminal helical" evidence="15">
    <location>
        <begin position="617"/>
        <end position="774"/>
    </location>
</feature>
<dbReference type="Pfam" id="PF22766">
    <property type="entry name" value="ZW10_C2"/>
    <property type="match status" value="1"/>
</dbReference>
<keyword evidence="9" id="KW-0131">Cell cycle</keyword>
<dbReference type="Pfam" id="PF20666">
    <property type="entry name" value="ZW10_C"/>
    <property type="match status" value="1"/>
</dbReference>
<evidence type="ECO:0000256" key="1">
    <source>
        <dbReference type="ARBA" id="ARBA00004496"/>
    </source>
</evidence>
<feature type="coiled-coil region" evidence="11">
    <location>
        <begin position="101"/>
        <end position="141"/>
    </location>
</feature>
<dbReference type="GO" id="GO:0007094">
    <property type="term" value="P:mitotic spindle assembly checkpoint signaling"/>
    <property type="evidence" value="ECO:0007669"/>
    <property type="project" value="TreeGrafter"/>
</dbReference>
<proteinExistence type="inferred from homology"/>
<keyword evidence="6" id="KW-0132">Cell division</keyword>
<keyword evidence="7" id="KW-0498">Mitosis</keyword>
<keyword evidence="11" id="KW-0175">Coiled coil</keyword>
<keyword evidence="8" id="KW-0995">Kinetochore</keyword>
<evidence type="ECO:0000259" key="13">
    <source>
        <dbReference type="Pfam" id="PF20665"/>
    </source>
</evidence>
<evidence type="ECO:0000256" key="7">
    <source>
        <dbReference type="ARBA" id="ARBA00022776"/>
    </source>
</evidence>
<comment type="subcellular location">
    <subcellularLocation>
        <location evidence="2">Chromosome</location>
        <location evidence="2">Centromere</location>
        <location evidence="2">Kinetochore</location>
    </subcellularLocation>
    <subcellularLocation>
        <location evidence="1">Cytoplasm</location>
    </subcellularLocation>
</comment>
<gene>
    <name evidence="16" type="ORF">RJ641_017223</name>
</gene>
<keyword evidence="4" id="KW-0158">Chromosome</keyword>
<dbReference type="InterPro" id="IPR048344">
    <property type="entry name" value="Zw10_middle"/>
</dbReference>
<dbReference type="GO" id="GO:0051301">
    <property type="term" value="P:cell division"/>
    <property type="evidence" value="ECO:0007669"/>
    <property type="project" value="UniProtKB-KW"/>
</dbReference>
<evidence type="ECO:0000256" key="5">
    <source>
        <dbReference type="ARBA" id="ARBA00022490"/>
    </source>
</evidence>
<dbReference type="InterPro" id="IPR048343">
    <property type="entry name" value="ZW10_C"/>
</dbReference>
<protein>
    <submittedName>
        <fullName evidence="16">RZZ complex, subunit Zw10</fullName>
    </submittedName>
</protein>
<dbReference type="GO" id="GO:1990423">
    <property type="term" value="C:RZZ complex"/>
    <property type="evidence" value="ECO:0007669"/>
    <property type="project" value="TreeGrafter"/>
</dbReference>
<evidence type="ECO:0000313" key="17">
    <source>
        <dbReference type="Proteomes" id="UP001370490"/>
    </source>
</evidence>
<name>A0AAN8UVF9_9MAGN</name>
<dbReference type="Gene3D" id="1.10.357.150">
    <property type="match status" value="1"/>
</dbReference>
<evidence type="ECO:0000259" key="14">
    <source>
        <dbReference type="Pfam" id="PF20666"/>
    </source>
</evidence>
<comment type="similarity">
    <text evidence="3">Belongs to the ZW10 family.</text>
</comment>
<dbReference type="InterPro" id="IPR055148">
    <property type="entry name" value="ZW10_C_2"/>
</dbReference>
<evidence type="ECO:0000256" key="2">
    <source>
        <dbReference type="ARBA" id="ARBA00004629"/>
    </source>
</evidence>
<dbReference type="Pfam" id="PF20665">
    <property type="entry name" value="Zw10_middle"/>
    <property type="match status" value="1"/>
</dbReference>
<feature type="non-terminal residue" evidence="16">
    <location>
        <position position="1"/>
    </location>
</feature>
<evidence type="ECO:0000259" key="15">
    <source>
        <dbReference type="Pfam" id="PF22766"/>
    </source>
</evidence>
<dbReference type="AlphaFoldDB" id="A0AAN8UVF9"/>
<dbReference type="GO" id="GO:0005737">
    <property type="term" value="C:cytoplasm"/>
    <property type="evidence" value="ECO:0007669"/>
    <property type="project" value="UniProtKB-SubCell"/>
</dbReference>
<dbReference type="InterPro" id="IPR009361">
    <property type="entry name" value="Zw10_N"/>
</dbReference>
<dbReference type="InterPro" id="IPR046362">
    <property type="entry name" value="Zw10/DSL1_C_sf"/>
</dbReference>
<dbReference type="GO" id="GO:0005634">
    <property type="term" value="C:nucleus"/>
    <property type="evidence" value="ECO:0007669"/>
    <property type="project" value="InterPro"/>
</dbReference>
<accession>A0AAN8UVF9</accession>
<evidence type="ECO:0000256" key="10">
    <source>
        <dbReference type="ARBA" id="ARBA00023328"/>
    </source>
</evidence>
<dbReference type="EMBL" id="JBAMMX010000022">
    <property type="protein sequence ID" value="KAK6918801.1"/>
    <property type="molecule type" value="Genomic_DNA"/>
</dbReference>
<evidence type="ECO:0000256" key="8">
    <source>
        <dbReference type="ARBA" id="ARBA00022838"/>
    </source>
</evidence>
<dbReference type="PANTHER" id="PTHR12205:SF0">
    <property type="entry name" value="CENTROMERE_KINETOCHORE PROTEIN ZW10 HOMOLOG"/>
    <property type="match status" value="1"/>
</dbReference>
<dbReference type="Pfam" id="PF06248">
    <property type="entry name" value="Zw10_N"/>
    <property type="match status" value="1"/>
</dbReference>
<evidence type="ECO:0000256" key="6">
    <source>
        <dbReference type="ARBA" id="ARBA00022618"/>
    </source>
</evidence>
<evidence type="ECO:0000256" key="4">
    <source>
        <dbReference type="ARBA" id="ARBA00022454"/>
    </source>
</evidence>
<evidence type="ECO:0000256" key="3">
    <source>
        <dbReference type="ARBA" id="ARBA00006245"/>
    </source>
</evidence>
<keyword evidence="10" id="KW-0137">Centromere</keyword>
<dbReference type="GO" id="GO:0006888">
    <property type="term" value="P:endoplasmic reticulum to Golgi vesicle-mediated transport"/>
    <property type="evidence" value="ECO:0007669"/>
    <property type="project" value="TreeGrafter"/>
</dbReference>
<keyword evidence="5" id="KW-0963">Cytoplasm</keyword>
<sequence length="779" mass="88132">GFISSMDVLFGSIDVRDLLSTSDFDPSAPLSAPDLRLLIDRLQVRSLHIKDKVRSYILSHHKDFSEIFFKCSESVSKFDEISNSISDLLNLISEHSIDAEIKETVVEIKNKSSELREKEELLKLVQVIANLNANLENVREELKYGRILSAAEAISDLKMALQVSDDAPEDGEPVVYRLLRKEWMNCFDEIQDVFVGFMEKAVRFDAERSRVCVKHLSTVNGVENVELSTVLQAMDVVGILDYGLAKVADLMIKHVISRAVNRASPVSFVEEVNQDTGKVFDLVLMQVPSSDGMVNLFTITSRNRILIENVDGEAIYSAIVQIIAFVYKYIFFQNGQYIRSFGRLTWPRMSDLIVANFLSKVVPDDASKLADFQKIKECTAEFEVKLKEFTFISSSDREDDRLTTFAENIEVHFASKKKTEILAKARNLLLRCDFVLPQGYSNKGPKLENDVGVEKSSDHVVDLLFLSERCTVSEAAIELMEIVHRTLKDVCLSSARVAVELYHAARDALLLYEVVIPIKVQKHLGVVNQVPVLVHNDMLYLSQEILGLKFEYRPDFPSSIKEHAVFIDLAPRLQLLAEEILQRQIQLICLNLKEAIDGADGFQNTHQKQQYESAKFSIDQVVVFSLEKVRIIWEPILPPSTYKRSMFMVLETVFSRAAKDILFLDDIAAEETLQLQRLIHLMLESLSPVFVSLSATNQESLGEEGPVHSLDELIPSLGKIHKLADLLDMPLKSITMAWKSGELISCGFLLSEIRDFIKAIFTDSPLRKECLWRIESAAL</sequence>
<evidence type="ECO:0000259" key="12">
    <source>
        <dbReference type="Pfam" id="PF06248"/>
    </source>
</evidence>
<feature type="domain" description="Centromere/kinetochore protein zw10 C-terminal" evidence="14">
    <location>
        <begin position="465"/>
        <end position="592"/>
    </location>
</feature>
<reference evidence="16 17" key="1">
    <citation type="submission" date="2023-12" db="EMBL/GenBank/DDBJ databases">
        <title>A high-quality genome assembly for Dillenia turbinata (Dilleniales).</title>
        <authorList>
            <person name="Chanderbali A."/>
        </authorList>
    </citation>
    <scope>NUCLEOTIDE SEQUENCE [LARGE SCALE GENOMIC DNA]</scope>
    <source>
        <strain evidence="16">LSX21</strain>
        <tissue evidence="16">Leaf</tissue>
    </source>
</reference>
<evidence type="ECO:0000256" key="9">
    <source>
        <dbReference type="ARBA" id="ARBA00023306"/>
    </source>
</evidence>
<organism evidence="16 17">
    <name type="scientific">Dillenia turbinata</name>
    <dbReference type="NCBI Taxonomy" id="194707"/>
    <lineage>
        <taxon>Eukaryota</taxon>
        <taxon>Viridiplantae</taxon>
        <taxon>Streptophyta</taxon>
        <taxon>Embryophyta</taxon>
        <taxon>Tracheophyta</taxon>
        <taxon>Spermatophyta</taxon>
        <taxon>Magnoliopsida</taxon>
        <taxon>eudicotyledons</taxon>
        <taxon>Gunneridae</taxon>
        <taxon>Pentapetalae</taxon>
        <taxon>Dilleniales</taxon>
        <taxon>Dilleniaceae</taxon>
        <taxon>Dillenia</taxon>
    </lineage>
</organism>
<evidence type="ECO:0000313" key="16">
    <source>
        <dbReference type="EMBL" id="KAK6918801.1"/>
    </source>
</evidence>